<proteinExistence type="predicted"/>
<name>A0A7J6JSU3_COLFN</name>
<reference evidence="3 4" key="1">
    <citation type="submission" date="2012-08" db="EMBL/GenBank/DDBJ databases">
        <authorList>
            <person name="Gan P.H.P."/>
            <person name="Ikeda K."/>
            <person name="Irieda H."/>
            <person name="Narusaka M."/>
            <person name="O'Connell R.J."/>
            <person name="Narusaka Y."/>
            <person name="Takano Y."/>
            <person name="Kubo Y."/>
            <person name="Shirasu K."/>
        </authorList>
    </citation>
    <scope>NUCLEOTIDE SEQUENCE [LARGE SCALE GENOMIC DNA]</scope>
    <source>
        <strain evidence="3 4">Nara gc5</strain>
    </source>
</reference>
<evidence type="ECO:0000313" key="4">
    <source>
        <dbReference type="Proteomes" id="UP000011096"/>
    </source>
</evidence>
<gene>
    <name evidence="3" type="primary">Lama2-0</name>
    <name evidence="3" type="ORF">CGGC5_v001168</name>
</gene>
<keyword evidence="4" id="KW-1185">Reference proteome</keyword>
<feature type="region of interest" description="Disordered" evidence="2">
    <location>
        <begin position="275"/>
        <end position="309"/>
    </location>
</feature>
<feature type="coiled-coil region" evidence="1">
    <location>
        <begin position="458"/>
        <end position="510"/>
    </location>
</feature>
<dbReference type="AlphaFoldDB" id="A0A7J6JSU3"/>
<feature type="region of interest" description="Disordered" evidence="2">
    <location>
        <begin position="163"/>
        <end position="200"/>
    </location>
</feature>
<dbReference type="EMBL" id="ANPB02000001">
    <property type="protein sequence ID" value="KAF4493053.1"/>
    <property type="molecule type" value="Genomic_DNA"/>
</dbReference>
<dbReference type="RefSeq" id="XP_031890510.2">
    <property type="nucleotide sequence ID" value="XM_032030047.2"/>
</dbReference>
<evidence type="ECO:0000313" key="3">
    <source>
        <dbReference type="EMBL" id="KAF4493053.1"/>
    </source>
</evidence>
<feature type="region of interest" description="Disordered" evidence="2">
    <location>
        <begin position="243"/>
        <end position="263"/>
    </location>
</feature>
<evidence type="ECO:0000256" key="2">
    <source>
        <dbReference type="SAM" id="MobiDB-lite"/>
    </source>
</evidence>
<protein>
    <submittedName>
        <fullName evidence="3">Laminin subunit alpha-2</fullName>
    </submittedName>
</protein>
<comment type="caution">
    <text evidence="3">The sequence shown here is derived from an EMBL/GenBank/DDBJ whole genome shotgun (WGS) entry which is preliminary data.</text>
</comment>
<dbReference type="OrthoDB" id="2289094at2759"/>
<dbReference type="GeneID" id="43614120"/>
<dbReference type="Proteomes" id="UP000011096">
    <property type="component" value="Unassembled WGS sequence"/>
</dbReference>
<feature type="compositionally biased region" description="Basic and acidic residues" evidence="2">
    <location>
        <begin position="243"/>
        <end position="254"/>
    </location>
</feature>
<accession>A0A7J6JSU3</accession>
<keyword evidence="1" id="KW-0175">Coiled coil</keyword>
<reference evidence="3 4" key="2">
    <citation type="submission" date="2020-04" db="EMBL/GenBank/DDBJ databases">
        <title>Genome sequencing and assembly of multiple isolates from the Colletotrichum gloeosporioides species complex.</title>
        <authorList>
            <person name="Gan P."/>
            <person name="Shirasu K."/>
        </authorList>
    </citation>
    <scope>NUCLEOTIDE SEQUENCE [LARGE SCALE GENOMIC DNA]</scope>
    <source>
        <strain evidence="3 4">Nara gc5</strain>
    </source>
</reference>
<sequence length="913" mass="104627">MGRQEQEITDSGALRNEPERILDIDPAPSAPDPKRNQPAGQEVDNELMALLPNSLKDKNEATTQTATAKENLKTGKKVLESLETILATQENLNKELEEKTLKLEKSLVEKDAAIKALEEAKDKAETHRNSYRKQLMTLRASDIMYKEHVVKVERDCDRHKEEATQLRSELEKAKQKYDKDMQESEDKREKAVSSATKAHEASKLLHEKELEQMQQRIDEATTARDSEKLAMEKRIEEYENKVEKLQQKSKETADAHTSTTKDLQKRLDDAAATHKTEMEEMQQRIDEATNTHETEKQATEKRIDESNNEIKRLRQGINATAATHESTTKDLQKRIDDAAATHKTEVEEMQQRIKDDEVKHKGKMDEMEQRLTTSKASYDAQLDDIEKSAENSETSHKEKVNTMHQLIEDAKTAHREELGEKQQSMDAAKAAHDAETDKLRIRIEDTKAMYKNRVGVAQKQLNDSKATHEDKVKEMQRQIDECNTARDKDAEEHGKEMKSMRDAIEEMRNTHWAAIETEKSSHGREKQSLETTHYKEKGAATHNAKEERHRLEQKATGLEDLVLILSDSKLEVERHLEEKRRDAALRSSHLERLQKDLADVELQRVDVGNQLVSIEAEVQVLKESLSTEMTETAKAEESLRLANEFHTDAIFQWARLLFGPREFYSEQTLISAIGQGTQAAGHDHKPWLISESWTADQQYSEFPGHELGAVVSMLVQDLQDKVLGINVFHGLMRRLTRLVSRAPRVNTALIQWIIDHSNWSLSTVRPNELNIPARAAIWALADVLRRRWPSTGHIEDSHEVMQKCWDLIAQHDPKAVDAEGLNAQGKVPMVLELLQDNNGSVIHIVKKPEWAWAVIMDMQRHTCAFVKENCLREVAMGNGIWDKEVKAGNMVIHLDMSKPECVDFYMEYWVFED</sequence>
<evidence type="ECO:0000256" key="1">
    <source>
        <dbReference type="SAM" id="Coils"/>
    </source>
</evidence>
<dbReference type="InParanoid" id="A0A7J6JSU3"/>
<organism evidence="3 4">
    <name type="scientific">Colletotrichum fructicola (strain Nara gc5)</name>
    <name type="common">Anthracnose fungus</name>
    <name type="synonym">Colletotrichum gloeosporioides (strain Nara gc5)</name>
    <dbReference type="NCBI Taxonomy" id="1213859"/>
    <lineage>
        <taxon>Eukaryota</taxon>
        <taxon>Fungi</taxon>
        <taxon>Dikarya</taxon>
        <taxon>Ascomycota</taxon>
        <taxon>Pezizomycotina</taxon>
        <taxon>Sordariomycetes</taxon>
        <taxon>Hypocreomycetidae</taxon>
        <taxon>Glomerellales</taxon>
        <taxon>Glomerellaceae</taxon>
        <taxon>Colletotrichum</taxon>
        <taxon>Colletotrichum gloeosporioides species complex</taxon>
    </lineage>
</organism>
<feature type="region of interest" description="Disordered" evidence="2">
    <location>
        <begin position="1"/>
        <end position="47"/>
    </location>
</feature>